<gene>
    <name evidence="2" type="ORF">QP116_06025</name>
</gene>
<name>A0AAP4FEU9_9MICC</name>
<evidence type="ECO:0000313" key="3">
    <source>
        <dbReference type="Proteomes" id="UP001240483"/>
    </source>
</evidence>
<reference evidence="2" key="1">
    <citation type="submission" date="2023-05" db="EMBL/GenBank/DDBJ databases">
        <title>Cataloging the Phylogenetic Diversity of Human Bladder Bacteria.</title>
        <authorList>
            <person name="Du J."/>
        </authorList>
    </citation>
    <scope>NUCLEOTIDE SEQUENCE</scope>
    <source>
        <strain evidence="2">UMB9978</strain>
    </source>
</reference>
<keyword evidence="1" id="KW-0472">Membrane</keyword>
<organism evidence="2 3">
    <name type="scientific">Pseudoglutamicibacter cumminsii</name>
    <dbReference type="NCBI Taxonomy" id="156979"/>
    <lineage>
        <taxon>Bacteria</taxon>
        <taxon>Bacillati</taxon>
        <taxon>Actinomycetota</taxon>
        <taxon>Actinomycetes</taxon>
        <taxon>Micrococcales</taxon>
        <taxon>Micrococcaceae</taxon>
        <taxon>Pseudoglutamicibacter</taxon>
    </lineage>
</organism>
<evidence type="ECO:0000256" key="1">
    <source>
        <dbReference type="SAM" id="Phobius"/>
    </source>
</evidence>
<feature type="transmembrane region" description="Helical" evidence="1">
    <location>
        <begin position="54"/>
        <end position="76"/>
    </location>
</feature>
<keyword evidence="1" id="KW-1133">Transmembrane helix</keyword>
<feature type="transmembrane region" description="Helical" evidence="1">
    <location>
        <begin position="12"/>
        <end position="33"/>
    </location>
</feature>
<protein>
    <submittedName>
        <fullName evidence="2">Uncharacterized protein</fullName>
    </submittedName>
</protein>
<proteinExistence type="predicted"/>
<sequence>MNDILREVWPALVPHLLITGGIPAATVAFLLYIRHRKPTVGRQPDAGEVQKYGLHFVLLPGLFGAAQVVKVVWMYLLGPEGEDPTTHTLTGAGYLALGVALFLLAYMFASFRLYAGMNQLVVYRAFRGWMELRREDVVSVNRSTGDYTAMITIVYRDGLAKKRLRLLRDQFEVDAFACSDRYALRRYIDKHASRPDAYVVDDQPREGATVLEESDGAYRVYVVERGRAQAVRDFREEQEAVRYMLEIVERNERRLKDYGW</sequence>
<dbReference type="Proteomes" id="UP001240483">
    <property type="component" value="Unassembled WGS sequence"/>
</dbReference>
<comment type="caution">
    <text evidence="2">The sequence shown here is derived from an EMBL/GenBank/DDBJ whole genome shotgun (WGS) entry which is preliminary data.</text>
</comment>
<dbReference type="AlphaFoldDB" id="A0AAP4FEU9"/>
<feature type="transmembrane region" description="Helical" evidence="1">
    <location>
        <begin position="88"/>
        <end position="109"/>
    </location>
</feature>
<keyword evidence="1" id="KW-0812">Transmembrane</keyword>
<dbReference type="EMBL" id="JASODW010000006">
    <property type="protein sequence ID" value="MDK6275293.1"/>
    <property type="molecule type" value="Genomic_DNA"/>
</dbReference>
<dbReference type="RefSeq" id="WP_101630573.1">
    <property type="nucleotide sequence ID" value="NZ_JALXKR010000010.1"/>
</dbReference>
<evidence type="ECO:0000313" key="2">
    <source>
        <dbReference type="EMBL" id="MDK6275293.1"/>
    </source>
</evidence>
<accession>A0AAP4FEU9</accession>